<proteinExistence type="predicted"/>
<dbReference type="Proteomes" id="UP000007842">
    <property type="component" value="Chromosome"/>
</dbReference>
<dbReference type="KEGG" id="scy:SCATT_17040"/>
<dbReference type="EMBL" id="CP003219">
    <property type="protein sequence ID" value="AEW94075.1"/>
    <property type="molecule type" value="Genomic_DNA"/>
</dbReference>
<dbReference type="OrthoDB" id="4229996at2"/>
<dbReference type="AlphaFoldDB" id="G8WP42"/>
<sequence>MNSAEHIEEVMESALDMVSENIGIGEAVMDAVRLVISSAMTISENPDASFEDVLSQFYPETSLAEVRGWWGWDK</sequence>
<name>G8WP42_STREN</name>
<accession>G8WP42</accession>
<reference evidence="2" key="1">
    <citation type="submission" date="2011-12" db="EMBL/GenBank/DDBJ databases">
        <title>Complete genome sequence of Streptomyces cattleya strain DSM 46488.</title>
        <authorList>
            <person name="Ou H.-Y."/>
            <person name="Li P."/>
            <person name="Zhao C."/>
            <person name="O'Hagan D."/>
            <person name="Deng Z."/>
        </authorList>
    </citation>
    <scope>NUCLEOTIDE SEQUENCE [LARGE SCALE GENOMIC DNA]</scope>
    <source>
        <strain evidence="2">ATCC 35852 / DSM 46488 / JCM 4925 / NBRC 14057 / NRRL 8057</strain>
    </source>
</reference>
<dbReference type="RefSeq" id="WP_014627679.1">
    <property type="nucleotide sequence ID" value="NC_016111.1"/>
</dbReference>
<dbReference type="HOGENOM" id="CLU_2686148_0_0_11"/>
<gene>
    <name evidence="1" type="ordered locus">SCATT_17040</name>
</gene>
<protein>
    <submittedName>
        <fullName evidence="1">Uncharacterized protein</fullName>
    </submittedName>
</protein>
<evidence type="ECO:0000313" key="2">
    <source>
        <dbReference type="Proteomes" id="UP000007842"/>
    </source>
</evidence>
<dbReference type="STRING" id="1003195.SCATT_17040"/>
<dbReference type="PATRIC" id="fig|1003195.29.peg.1709"/>
<organism evidence="1 2">
    <name type="scientific">Streptantibioticus cattleyicolor (strain ATCC 35852 / DSM 46488 / JCM 4925 / NBRC 14057 / NRRL 8057)</name>
    <name type="common">Streptomyces cattleya</name>
    <dbReference type="NCBI Taxonomy" id="1003195"/>
    <lineage>
        <taxon>Bacteria</taxon>
        <taxon>Bacillati</taxon>
        <taxon>Actinomycetota</taxon>
        <taxon>Actinomycetes</taxon>
        <taxon>Kitasatosporales</taxon>
        <taxon>Streptomycetaceae</taxon>
        <taxon>Streptantibioticus</taxon>
    </lineage>
</organism>
<evidence type="ECO:0000313" key="1">
    <source>
        <dbReference type="EMBL" id="AEW94075.1"/>
    </source>
</evidence>
<keyword evidence="2" id="KW-1185">Reference proteome</keyword>